<dbReference type="Proteomes" id="UP001159042">
    <property type="component" value="Unassembled WGS sequence"/>
</dbReference>
<name>A0AAV8WAA5_9CUCU</name>
<evidence type="ECO:0000313" key="3">
    <source>
        <dbReference type="Proteomes" id="UP001159042"/>
    </source>
</evidence>
<protein>
    <recommendedName>
        <fullName evidence="4">RNase H type-1 domain-containing protein</fullName>
    </recommendedName>
</protein>
<evidence type="ECO:0000313" key="2">
    <source>
        <dbReference type="EMBL" id="KAJ8923488.1"/>
    </source>
</evidence>
<evidence type="ECO:0008006" key="4">
    <source>
        <dbReference type="Google" id="ProtNLM"/>
    </source>
</evidence>
<keyword evidence="3" id="KW-1185">Reference proteome</keyword>
<reference evidence="2 3" key="1">
    <citation type="journal article" date="2023" name="Insect Mol. Biol.">
        <title>Genome sequencing provides insights into the evolution of gene families encoding plant cell wall-degrading enzymes in longhorned beetles.</title>
        <authorList>
            <person name="Shin N.R."/>
            <person name="Okamura Y."/>
            <person name="Kirsch R."/>
            <person name="Pauchet Y."/>
        </authorList>
    </citation>
    <scope>NUCLEOTIDE SEQUENCE [LARGE SCALE GENOMIC DNA]</scope>
    <source>
        <strain evidence="2">EAD_L_NR</strain>
    </source>
</reference>
<proteinExistence type="predicted"/>
<keyword evidence="1" id="KW-1133">Transmembrane helix</keyword>
<feature type="transmembrane region" description="Helical" evidence="1">
    <location>
        <begin position="12"/>
        <end position="35"/>
    </location>
</feature>
<gene>
    <name evidence="2" type="ORF">NQ315_010066</name>
</gene>
<comment type="caution">
    <text evidence="2">The sequence shown here is derived from an EMBL/GenBank/DDBJ whole genome shotgun (WGS) entry which is preliminary data.</text>
</comment>
<keyword evidence="1" id="KW-0472">Membrane</keyword>
<dbReference type="Gene3D" id="3.30.420.10">
    <property type="entry name" value="Ribonuclease H-like superfamily/Ribonuclease H"/>
    <property type="match status" value="1"/>
</dbReference>
<dbReference type="SUPFAM" id="SSF53098">
    <property type="entry name" value="Ribonuclease H-like"/>
    <property type="match status" value="1"/>
</dbReference>
<dbReference type="EMBL" id="JANEYG010000004">
    <property type="protein sequence ID" value="KAJ8923488.1"/>
    <property type="molecule type" value="Genomic_DNA"/>
</dbReference>
<sequence length="105" mass="11612">MNIQEQENSGYLLGSGCLWYAIVFQAEILAIVMVAQREDIASCVEEKIFTSSDSQAALRAISSPRTRPILVQKGRDALNSLAKQKEIWLVWVSEHMGISGNKGTD</sequence>
<dbReference type="AlphaFoldDB" id="A0AAV8WAA5"/>
<accession>A0AAV8WAA5</accession>
<dbReference type="GO" id="GO:0003676">
    <property type="term" value="F:nucleic acid binding"/>
    <property type="evidence" value="ECO:0007669"/>
    <property type="project" value="InterPro"/>
</dbReference>
<keyword evidence="1" id="KW-0812">Transmembrane</keyword>
<dbReference type="InterPro" id="IPR036397">
    <property type="entry name" value="RNaseH_sf"/>
</dbReference>
<dbReference type="InterPro" id="IPR012337">
    <property type="entry name" value="RNaseH-like_sf"/>
</dbReference>
<evidence type="ECO:0000256" key="1">
    <source>
        <dbReference type="SAM" id="Phobius"/>
    </source>
</evidence>
<organism evidence="2 3">
    <name type="scientific">Exocentrus adspersus</name>
    <dbReference type="NCBI Taxonomy" id="1586481"/>
    <lineage>
        <taxon>Eukaryota</taxon>
        <taxon>Metazoa</taxon>
        <taxon>Ecdysozoa</taxon>
        <taxon>Arthropoda</taxon>
        <taxon>Hexapoda</taxon>
        <taxon>Insecta</taxon>
        <taxon>Pterygota</taxon>
        <taxon>Neoptera</taxon>
        <taxon>Endopterygota</taxon>
        <taxon>Coleoptera</taxon>
        <taxon>Polyphaga</taxon>
        <taxon>Cucujiformia</taxon>
        <taxon>Chrysomeloidea</taxon>
        <taxon>Cerambycidae</taxon>
        <taxon>Lamiinae</taxon>
        <taxon>Acanthocinini</taxon>
        <taxon>Exocentrus</taxon>
    </lineage>
</organism>